<keyword evidence="5" id="KW-0812">Transmembrane</keyword>
<keyword evidence="4" id="KW-0802">TPR repeat</keyword>
<evidence type="ECO:0000256" key="1">
    <source>
        <dbReference type="ARBA" id="ARBA00004196"/>
    </source>
</evidence>
<dbReference type="SMART" id="SM00028">
    <property type="entry name" value="TPR"/>
    <property type="match status" value="2"/>
</dbReference>
<dbReference type="GO" id="GO:0017004">
    <property type="term" value="P:cytochrome complex assembly"/>
    <property type="evidence" value="ECO:0007669"/>
    <property type="project" value="UniProtKB-KW"/>
</dbReference>
<evidence type="ECO:0000313" key="7">
    <source>
        <dbReference type="EMBL" id="RWT17963.1"/>
    </source>
</evidence>
<dbReference type="InterPro" id="IPR056413">
    <property type="entry name" value="TPR_CcmH_CycH"/>
</dbReference>
<organism evidence="7 8">
    <name type="scientific">Raoultella planticola</name>
    <name type="common">Klebsiella planticola</name>
    <dbReference type="NCBI Taxonomy" id="575"/>
    <lineage>
        <taxon>Bacteria</taxon>
        <taxon>Pseudomonadati</taxon>
        <taxon>Pseudomonadota</taxon>
        <taxon>Gammaproteobacteria</taxon>
        <taxon>Enterobacterales</taxon>
        <taxon>Enterobacteriaceae</taxon>
        <taxon>Klebsiella/Raoultella group</taxon>
        <taxon>Raoultella</taxon>
    </lineage>
</organism>
<evidence type="ECO:0000256" key="4">
    <source>
        <dbReference type="ARBA" id="ARBA00022803"/>
    </source>
</evidence>
<name>A0A443VGH6_RAOPL</name>
<keyword evidence="3" id="KW-0201">Cytochrome c-type biogenesis</keyword>
<dbReference type="InterPro" id="IPR011990">
    <property type="entry name" value="TPR-like_helical_dom_sf"/>
</dbReference>
<keyword evidence="2" id="KW-0677">Repeat</keyword>
<accession>A0A443VGH6</accession>
<evidence type="ECO:0000256" key="5">
    <source>
        <dbReference type="SAM" id="Phobius"/>
    </source>
</evidence>
<dbReference type="NCBIfam" id="TIGR03142">
    <property type="entry name" value="cytochro_ccmI"/>
    <property type="match status" value="1"/>
</dbReference>
<evidence type="ECO:0000256" key="2">
    <source>
        <dbReference type="ARBA" id="ARBA00022737"/>
    </source>
</evidence>
<gene>
    <name evidence="7" type="primary">ccmI</name>
    <name evidence="7" type="ORF">DN603_24480</name>
</gene>
<dbReference type="RefSeq" id="WP_128320176.1">
    <property type="nucleotide sequence ID" value="NZ_ABZSJN020000003.1"/>
</dbReference>
<comment type="subcellular location">
    <subcellularLocation>
        <location evidence="1">Cell envelope</location>
    </subcellularLocation>
</comment>
<feature type="domain" description="Cytochrome c-type biogenesis protein H TPR" evidence="6">
    <location>
        <begin position="109"/>
        <end position="265"/>
    </location>
</feature>
<dbReference type="Pfam" id="PF23914">
    <property type="entry name" value="TPR_CcmH_CycH"/>
    <property type="match status" value="1"/>
</dbReference>
<reference evidence="7 8" key="1">
    <citation type="submission" date="2018-06" db="EMBL/GenBank/DDBJ databases">
        <title>Carbapenemase-producing Enterobacteriaceae present in wastewater treatment plant effluent and nearby surface waters in the US.</title>
        <authorList>
            <person name="Mathys D.A."/>
            <person name="Mollenkopf D.F."/>
            <person name="Feicht S.M."/>
            <person name="Adams R.J."/>
            <person name="Albers A.L."/>
            <person name="Stuever D.M."/>
            <person name="Daniels J.B."/>
            <person name="Wittum T.E."/>
        </authorList>
    </citation>
    <scope>NUCLEOTIDE SEQUENCE [LARGE SCALE GENOMIC DNA]</scope>
    <source>
        <strain evidence="7 8">GEO_47_Down_B</strain>
    </source>
</reference>
<dbReference type="EMBL" id="QKOX01000034">
    <property type="protein sequence ID" value="RWT17963.1"/>
    <property type="molecule type" value="Genomic_DNA"/>
</dbReference>
<evidence type="ECO:0000313" key="8">
    <source>
        <dbReference type="Proteomes" id="UP000288843"/>
    </source>
</evidence>
<dbReference type="SUPFAM" id="SSF48452">
    <property type="entry name" value="TPR-like"/>
    <property type="match status" value="1"/>
</dbReference>
<dbReference type="AlphaFoldDB" id="A0A443VGH6"/>
<dbReference type="InterPro" id="IPR017560">
    <property type="entry name" value="Cyt_c_biogenesis_CcmI"/>
</dbReference>
<comment type="caution">
    <text evidence="7">The sequence shown here is derived from an EMBL/GenBank/DDBJ whole genome shotgun (WGS) entry which is preliminary data.</text>
</comment>
<protein>
    <submittedName>
        <fullName evidence="7">C-type cytochrome biogenesis protein CcmI</fullName>
    </submittedName>
</protein>
<evidence type="ECO:0000259" key="6">
    <source>
        <dbReference type="Pfam" id="PF23914"/>
    </source>
</evidence>
<dbReference type="PANTHER" id="PTHR47870:SF2">
    <property type="entry name" value="FORMATE-DEPENDENT NITRITE REDUCTASE COMPLEX SUBUNIT NRFF"/>
    <property type="match status" value="1"/>
</dbReference>
<dbReference type="GO" id="GO:0030313">
    <property type="term" value="C:cell envelope"/>
    <property type="evidence" value="ECO:0007669"/>
    <property type="project" value="UniProtKB-SubCell"/>
</dbReference>
<dbReference type="Proteomes" id="UP000288843">
    <property type="component" value="Unassembled WGS sequence"/>
</dbReference>
<dbReference type="InterPro" id="IPR051263">
    <property type="entry name" value="C-type_cytochrome_biogenesis"/>
</dbReference>
<feature type="transmembrane region" description="Helical" evidence="5">
    <location>
        <begin position="81"/>
        <end position="102"/>
    </location>
</feature>
<proteinExistence type="predicted"/>
<sequence length="281" mass="30990">MTLFLLPALLMLAGALALLYFPWQGGTAADRDSLNRTLYQTRLDELAQEDNVVDREAMVVELQRTLLADIPDATPAKVRPLGRWVLLPGAVTLVLLSCGIFLKTSDIGQVLLWQQAERQTPALLRQLQDPTAAPLRMDQLAQLRLGLRSQLQDQPDYLAGWQLLGRIALLLNDGETAIGAFARAHQLAANDPVATFDYASVLVRAGDSGQLRMAELLLRELHQRQPQNLSVLELLALSALRSEDYPQAVAALQQLLEILPANDARRQAIERQLAQAQASAR</sequence>
<dbReference type="Gene3D" id="1.25.40.10">
    <property type="entry name" value="Tetratricopeptide repeat domain"/>
    <property type="match status" value="1"/>
</dbReference>
<dbReference type="InterPro" id="IPR019734">
    <property type="entry name" value="TPR_rpt"/>
</dbReference>
<keyword evidence="5" id="KW-1133">Transmembrane helix</keyword>
<keyword evidence="5" id="KW-0472">Membrane</keyword>
<dbReference type="GO" id="GO:0005886">
    <property type="term" value="C:plasma membrane"/>
    <property type="evidence" value="ECO:0007669"/>
    <property type="project" value="TreeGrafter"/>
</dbReference>
<evidence type="ECO:0000256" key="3">
    <source>
        <dbReference type="ARBA" id="ARBA00022748"/>
    </source>
</evidence>
<dbReference type="PANTHER" id="PTHR47870">
    <property type="entry name" value="CYTOCHROME C-TYPE BIOGENESIS PROTEIN CCMH"/>
    <property type="match status" value="1"/>
</dbReference>